<dbReference type="PANTHER" id="PTHR46547:SF7">
    <property type="entry name" value="ZINC FINGER PROTEIN GIS"/>
    <property type="match status" value="1"/>
</dbReference>
<accession>A0AAQ3QBM4</accession>
<dbReference type="EMBL" id="CP136892">
    <property type="protein sequence ID" value="WOL02625.1"/>
    <property type="molecule type" value="Genomic_DNA"/>
</dbReference>
<dbReference type="AlphaFoldDB" id="A0AAQ3QBM4"/>
<name>A0AAQ3QBM4_9LILI</name>
<dbReference type="Proteomes" id="UP001327560">
    <property type="component" value="Chromosome 3"/>
</dbReference>
<dbReference type="GO" id="GO:0003700">
    <property type="term" value="F:DNA-binding transcription factor activity"/>
    <property type="evidence" value="ECO:0007669"/>
    <property type="project" value="InterPro"/>
</dbReference>
<dbReference type="InterPro" id="IPR013087">
    <property type="entry name" value="Znf_C2H2_type"/>
</dbReference>
<protein>
    <submittedName>
        <fullName evidence="3">Zinc finger protein 8-like</fullName>
    </submittedName>
</protein>
<dbReference type="InterPro" id="IPR036236">
    <property type="entry name" value="Znf_C2H2_sf"/>
</dbReference>
<evidence type="ECO:0000313" key="4">
    <source>
        <dbReference type="Proteomes" id="UP001327560"/>
    </source>
</evidence>
<dbReference type="GO" id="GO:0010090">
    <property type="term" value="P:trichome morphogenesis"/>
    <property type="evidence" value="ECO:0007669"/>
    <property type="project" value="InterPro"/>
</dbReference>
<dbReference type="PANTHER" id="PTHR46547">
    <property type="entry name" value="ZINC FINGER PROTEIN GIS"/>
    <property type="match status" value="1"/>
</dbReference>
<evidence type="ECO:0000313" key="3">
    <source>
        <dbReference type="EMBL" id="WOL02625.1"/>
    </source>
</evidence>
<dbReference type="PROSITE" id="PS50157">
    <property type="entry name" value="ZINC_FINGER_C2H2_2"/>
    <property type="match status" value="1"/>
</dbReference>
<dbReference type="GO" id="GO:0008270">
    <property type="term" value="F:zinc ion binding"/>
    <property type="evidence" value="ECO:0007669"/>
    <property type="project" value="UniProtKB-KW"/>
</dbReference>
<keyword evidence="1" id="KW-0479">Metal-binding</keyword>
<evidence type="ECO:0000259" key="2">
    <source>
        <dbReference type="PROSITE" id="PS50157"/>
    </source>
</evidence>
<dbReference type="GO" id="GO:0009739">
    <property type="term" value="P:response to gibberellin"/>
    <property type="evidence" value="ECO:0007669"/>
    <property type="project" value="InterPro"/>
</dbReference>
<keyword evidence="1" id="KW-0862">Zinc</keyword>
<dbReference type="PROSITE" id="PS00028">
    <property type="entry name" value="ZINC_FINGER_C2H2_1"/>
    <property type="match status" value="1"/>
</dbReference>
<gene>
    <name evidence="3" type="ORF">Cni_G11344</name>
</gene>
<proteinExistence type="predicted"/>
<dbReference type="SUPFAM" id="SSF57667">
    <property type="entry name" value="beta-beta-alpha zinc fingers"/>
    <property type="match status" value="1"/>
</dbReference>
<dbReference type="Gene3D" id="3.30.160.60">
    <property type="entry name" value="Classic Zinc Finger"/>
    <property type="match status" value="1"/>
</dbReference>
<sequence length="247" mass="26782">MNDHEARDFMSVDSFAQLPFIRPASKPSAAAIRLFGIEVPHRRPNAKEDLDASKDHATFTNTAAAVSGGNGGESARKFECHYCCRQFPTSQALGGHQNAHKRERQHAKRAHLTAAHHGPAVSVDGRQVYGLFDYHHRTLGPAYSPAALHYPSSWQTNLYGAAVARPVGGSSLPGIWRVPTGAAPHRHHLSPVPLQMTRREESKITGVGGAVISDATTTSSSSIPKSQIDFQLIPNGVKENMCLDLRL</sequence>
<keyword evidence="1" id="KW-0863">Zinc-finger</keyword>
<evidence type="ECO:0000256" key="1">
    <source>
        <dbReference type="PROSITE-ProRule" id="PRU00042"/>
    </source>
</evidence>
<keyword evidence="4" id="KW-1185">Reference proteome</keyword>
<reference evidence="3 4" key="1">
    <citation type="submission" date="2023-10" db="EMBL/GenBank/DDBJ databases">
        <title>Chromosome-scale genome assembly provides insights into flower coloration mechanisms of Canna indica.</title>
        <authorList>
            <person name="Li C."/>
        </authorList>
    </citation>
    <scope>NUCLEOTIDE SEQUENCE [LARGE SCALE GENOMIC DNA]</scope>
    <source>
        <tissue evidence="3">Flower</tissue>
    </source>
</reference>
<feature type="domain" description="C2H2-type" evidence="2">
    <location>
        <begin position="78"/>
        <end position="105"/>
    </location>
</feature>
<organism evidence="3 4">
    <name type="scientific">Canna indica</name>
    <name type="common">Indian-shot</name>
    <dbReference type="NCBI Taxonomy" id="4628"/>
    <lineage>
        <taxon>Eukaryota</taxon>
        <taxon>Viridiplantae</taxon>
        <taxon>Streptophyta</taxon>
        <taxon>Embryophyta</taxon>
        <taxon>Tracheophyta</taxon>
        <taxon>Spermatophyta</taxon>
        <taxon>Magnoliopsida</taxon>
        <taxon>Liliopsida</taxon>
        <taxon>Zingiberales</taxon>
        <taxon>Cannaceae</taxon>
        <taxon>Canna</taxon>
    </lineage>
</organism>
<dbReference type="InterPro" id="IPR044291">
    <property type="entry name" value="GIS/GIS2/ZFP8"/>
</dbReference>